<proteinExistence type="predicted"/>
<evidence type="ECO:0000256" key="1">
    <source>
        <dbReference type="ARBA" id="ARBA00022614"/>
    </source>
</evidence>
<accession>A0A1A8X1B8</accession>
<dbReference type="SUPFAM" id="SSF52058">
    <property type="entry name" value="L domain-like"/>
    <property type="match status" value="3"/>
</dbReference>
<dbReference type="InterPro" id="IPR003591">
    <property type="entry name" value="Leu-rich_rpt_typical-subtyp"/>
</dbReference>
<dbReference type="EMBL" id="FLQV01000710">
    <property type="protein sequence ID" value="SBS97479.1"/>
    <property type="molecule type" value="Genomic_DNA"/>
</dbReference>
<dbReference type="Pfam" id="PF12799">
    <property type="entry name" value="LRR_4"/>
    <property type="match status" value="3"/>
</dbReference>
<evidence type="ECO:0000313" key="4">
    <source>
        <dbReference type="Proteomes" id="UP000078546"/>
    </source>
</evidence>
<evidence type="ECO:0000256" key="2">
    <source>
        <dbReference type="ARBA" id="ARBA00022737"/>
    </source>
</evidence>
<dbReference type="SMART" id="SM00369">
    <property type="entry name" value="LRR_TYP"/>
    <property type="match status" value="8"/>
</dbReference>
<protein>
    <submittedName>
        <fullName evidence="3">Leucine-rich repeat protein (LRR5)</fullName>
    </submittedName>
</protein>
<reference evidence="4" key="1">
    <citation type="submission" date="2016-05" db="EMBL/GenBank/DDBJ databases">
        <authorList>
            <person name="Naeem Raeece"/>
        </authorList>
    </citation>
    <scope>NUCLEOTIDE SEQUENCE [LARGE SCALE GENOMIC DNA]</scope>
</reference>
<dbReference type="PROSITE" id="PS51450">
    <property type="entry name" value="LRR"/>
    <property type="match status" value="10"/>
</dbReference>
<keyword evidence="1" id="KW-0433">Leucine-rich repeat</keyword>
<dbReference type="Proteomes" id="UP000078546">
    <property type="component" value="Unassembled WGS sequence"/>
</dbReference>
<dbReference type="InterPro" id="IPR025875">
    <property type="entry name" value="Leu-rich_rpt_4"/>
</dbReference>
<dbReference type="InterPro" id="IPR050836">
    <property type="entry name" value="SDS22/Internalin_LRR"/>
</dbReference>
<gene>
    <name evidence="3" type="ORF">POVCU1_038550</name>
</gene>
<sequence length="1538" mass="180031">MEALSDEERNTLEDISPLRRHLKLVKFSNNVEAKRNEEVEVLEVCMEKYINLCIFENFQNIRELYLVKNNITDITPLFKCTSLTVLFLQINKIKSVLGKKRKTKRNNHNDPLMQRLRCLLCEMHPHRKEKINVSHETAHTSASLCRKNVEDTEVLCINTLMNLEKLNLFHNELTENFIKIEENKKLTYIDLSDNKIENIDFFSNTKWFVHINIANNQVRSLDPLKNNVDLQYLDVSGNRIHKFEDVQALHSLHKLIELHISSIYYNITNNQWKIYAITIFLYLSKGSNLLADNILYKHYFFTNFPNIQVLDHEQIENEQRKAALRDIEKLDSLVDFKINLIREKYKKEKYYLLFINNKNVSYLNEVLKPFHSLCNGKEFLPPDSKERESISKMKNEINFLLSAYTARFNYIMRRLKEERDLQIRYMKVSRNSYFAIFFKEIPRGQGDFKKVEDLIKLNFSTDVLKSYFVDDVKIENVTKVNKLSHKQLDGMIEEHLSSLIYEKKLLFLHPYNYCKINEFYEFDNEEKSVEDSEKKKFFEKNYICSCYNINHVLKTLIRIFLEDDLENDLVHLIYHRRKKDEDFANLKNSIYIKKKIVKNRKVDLFSFPIYVVESYFFPNLYKEVTAYSTQGGATPSGGSTPNGEKFKIYYTLPEHTNLKYIINVSLSGKGRERNCEAGEANKEQETTLVRSGWGNFLNYDGGNYGGIPGVIHSNEKVKRDLIHCIMDFDSVSFFDITRYFIRLSKVICEIKKNIGVLLAKHNFQHTEEGNQSFREKIEVCTYEDIKNLHNNKITMVNANESVLSSLVKKNRENDDSKKIALYLNSFHISKISLKILYSHFRSIKELYLRNNNISNLHTFFQCEQYDLENLVLLDLSFNCIAKLTPIYTKFTNLAILDLSFNYLYDYNDVVCFSKHHKKIERLSIQGNSIYVKPVHYSNISLLFPLIKTFNGLEVIPKREFVTTDYFISTTSDENTTRDISMLGEKIIWKEVYLKSYEYNVRVIDLSELYTLVTFWDFSKCENLVMLNLSNNGIEDMDNLKLPKRLRCLNVTKNNLKNVNFLKSDLEIEKIILDNNEISNINKVVLLKNLKTLRCSHNKLTEIPLLQNLRLKEINIHNNFVKDITPLVLFRHKKTLLSLNIYNNKISLPNLGLYLMHIFPNLLILNDSHIERKNNTEKFFKKMYTLDVFFDIYNLYPPYTSLHSLEIKNLKIRNILFNIDNDNFPALHTLDLSNNYINTIANVGPLDGLKVLILRNNKHINEYSFVGENNKNALNSFMSLEELDVSFCLITKMSFLKGCPNLKRLKSLNLESNNIGAVKHLSTLEGLKSLNLSNNKISKVCCGSFPTGLESLDISNNLIRSLGPFSTLQSLVTLDLRVNRIDNIDEFTYLQSLVSLKMLYLNGNRKIKENFLTIRNILKQVESFDSKIMKEQEEIVTQQVEEKKELPNKTNRDNYKKGVPSTAHMKSAIKQVSMQILHTLRAKRMRVYRLPFQGDSTNVTLRAHWTLCDKPCMSPSPKQKAKVDDFTVVGKKFSSNGNY</sequence>
<dbReference type="PANTHER" id="PTHR46652:SF3">
    <property type="entry name" value="LEUCINE-RICH REPEAT-CONTAINING PROTEIN 9"/>
    <property type="match status" value="1"/>
</dbReference>
<dbReference type="SMART" id="SM00364">
    <property type="entry name" value="LRR_BAC"/>
    <property type="match status" value="5"/>
</dbReference>
<dbReference type="InterPro" id="IPR032675">
    <property type="entry name" value="LRR_dom_sf"/>
</dbReference>
<organism evidence="3 4">
    <name type="scientific">Plasmodium ovale curtisi</name>
    <dbReference type="NCBI Taxonomy" id="864141"/>
    <lineage>
        <taxon>Eukaryota</taxon>
        <taxon>Sar</taxon>
        <taxon>Alveolata</taxon>
        <taxon>Apicomplexa</taxon>
        <taxon>Aconoidasida</taxon>
        <taxon>Haemosporida</taxon>
        <taxon>Plasmodiidae</taxon>
        <taxon>Plasmodium</taxon>
        <taxon>Plasmodium (Plasmodium)</taxon>
    </lineage>
</organism>
<dbReference type="Gene3D" id="3.80.10.10">
    <property type="entry name" value="Ribonuclease Inhibitor"/>
    <property type="match status" value="7"/>
</dbReference>
<keyword evidence="2" id="KW-0677">Repeat</keyword>
<dbReference type="PANTHER" id="PTHR46652">
    <property type="entry name" value="LEUCINE-RICH REPEAT AND IQ DOMAIN-CONTAINING PROTEIN 1-RELATED"/>
    <property type="match status" value="1"/>
</dbReference>
<evidence type="ECO:0000313" key="3">
    <source>
        <dbReference type="EMBL" id="SBS97479.1"/>
    </source>
</evidence>
<dbReference type="SMART" id="SM00365">
    <property type="entry name" value="LRR_SD22"/>
    <property type="match status" value="13"/>
</dbReference>
<name>A0A1A8X1B8_PLAOA</name>
<dbReference type="InterPro" id="IPR001611">
    <property type="entry name" value="Leu-rich_rpt"/>
</dbReference>